<dbReference type="AlphaFoldDB" id="A0A4T3F4U5"/>
<comment type="caution">
    <text evidence="4">The sequence shown here is derived from an EMBL/GenBank/DDBJ whole genome shotgun (WGS) entry which is preliminary data.</text>
</comment>
<name>A0A4T3F4U5_9SPHN</name>
<gene>
    <name evidence="4" type="ORF">E5222_05085</name>
</gene>
<dbReference type="InterPro" id="IPR057326">
    <property type="entry name" value="KR_dom"/>
</dbReference>
<dbReference type="InterPro" id="IPR051122">
    <property type="entry name" value="SDR_DHRS6-like"/>
</dbReference>
<dbReference type="PANTHER" id="PTHR43477:SF1">
    <property type="entry name" value="DIHYDROANTICAPSIN 7-DEHYDROGENASE"/>
    <property type="match status" value="1"/>
</dbReference>
<evidence type="ECO:0000256" key="2">
    <source>
        <dbReference type="ARBA" id="ARBA00023002"/>
    </source>
</evidence>
<dbReference type="RefSeq" id="WP_136692610.1">
    <property type="nucleotide sequence ID" value="NZ_SSHH01000001.1"/>
</dbReference>
<evidence type="ECO:0000313" key="4">
    <source>
        <dbReference type="EMBL" id="TIX51821.1"/>
    </source>
</evidence>
<dbReference type="FunFam" id="3.40.50.720:FF:000084">
    <property type="entry name" value="Short-chain dehydrogenase reductase"/>
    <property type="match status" value="1"/>
</dbReference>
<feature type="domain" description="Ketoreductase" evidence="3">
    <location>
        <begin position="10"/>
        <end position="189"/>
    </location>
</feature>
<dbReference type="PROSITE" id="PS00061">
    <property type="entry name" value="ADH_SHORT"/>
    <property type="match status" value="1"/>
</dbReference>
<dbReference type="PANTHER" id="PTHR43477">
    <property type="entry name" value="DIHYDROANTICAPSIN 7-DEHYDROGENASE"/>
    <property type="match status" value="1"/>
</dbReference>
<evidence type="ECO:0000256" key="1">
    <source>
        <dbReference type="ARBA" id="ARBA00006484"/>
    </source>
</evidence>
<keyword evidence="2" id="KW-0560">Oxidoreductase</keyword>
<dbReference type="Gene3D" id="3.40.50.720">
    <property type="entry name" value="NAD(P)-binding Rossmann-like Domain"/>
    <property type="match status" value="1"/>
</dbReference>
<reference evidence="4 5" key="1">
    <citation type="submission" date="2019-04" db="EMBL/GenBank/DDBJ databases">
        <title>Altererythrobacter aquimixticola sp. nov., isolated from sediment of junction between the ocean and a freshwater spring.</title>
        <authorList>
            <person name="Yoon J.-H."/>
        </authorList>
    </citation>
    <scope>NUCLEOTIDE SEQUENCE [LARGE SCALE GENOMIC DNA]</scope>
    <source>
        <strain evidence="4 5">SSKS-13</strain>
    </source>
</reference>
<keyword evidence="5" id="KW-1185">Reference proteome</keyword>
<dbReference type="EMBL" id="SSHH01000001">
    <property type="protein sequence ID" value="TIX51821.1"/>
    <property type="molecule type" value="Genomic_DNA"/>
</dbReference>
<dbReference type="PRINTS" id="PR00080">
    <property type="entry name" value="SDRFAMILY"/>
</dbReference>
<dbReference type="InterPro" id="IPR020904">
    <property type="entry name" value="Sc_DH/Rdtase_CS"/>
</dbReference>
<dbReference type="InterPro" id="IPR036291">
    <property type="entry name" value="NAD(P)-bd_dom_sf"/>
</dbReference>
<dbReference type="PRINTS" id="PR00081">
    <property type="entry name" value="GDHRDH"/>
</dbReference>
<proteinExistence type="inferred from homology"/>
<dbReference type="OrthoDB" id="9779623at2"/>
<dbReference type="InterPro" id="IPR002347">
    <property type="entry name" value="SDR_fam"/>
</dbReference>
<dbReference type="SUPFAM" id="SSF51735">
    <property type="entry name" value="NAD(P)-binding Rossmann-fold domains"/>
    <property type="match status" value="1"/>
</dbReference>
<sequence length="251" mass="25631">MAIETSFTGKTALVTGAASGIGAACARWLDKQGIGRLVLVDRDAEGLSALPLSCEIERHAGDVSDPAFWQKLEGDLGKIDHAVINAGIADGATIRDASFDHWRRIMAVNLDGAFLSLQVAMRTMGSGGSVVMLGSVSGVKPMAGASAYSASKAGLIHLAKIAALEGAPDGIRVNVIAPGGVDTAIWDDNPDFTKMVEDMGREQALAAMASATPSGRFASAEEIAQSIGFLLSDAAGNITGAVLASDGGFSL</sequence>
<organism evidence="4 5">
    <name type="scientific">Alteraurantiacibacter aquimixticola</name>
    <dbReference type="NCBI Taxonomy" id="2489173"/>
    <lineage>
        <taxon>Bacteria</taxon>
        <taxon>Pseudomonadati</taxon>
        <taxon>Pseudomonadota</taxon>
        <taxon>Alphaproteobacteria</taxon>
        <taxon>Sphingomonadales</taxon>
        <taxon>Erythrobacteraceae</taxon>
        <taxon>Alteraurantiacibacter</taxon>
    </lineage>
</organism>
<evidence type="ECO:0000259" key="3">
    <source>
        <dbReference type="SMART" id="SM00822"/>
    </source>
</evidence>
<dbReference type="Proteomes" id="UP000309389">
    <property type="component" value="Unassembled WGS sequence"/>
</dbReference>
<comment type="similarity">
    <text evidence="1">Belongs to the short-chain dehydrogenases/reductases (SDR) family.</text>
</comment>
<evidence type="ECO:0000313" key="5">
    <source>
        <dbReference type="Proteomes" id="UP000309389"/>
    </source>
</evidence>
<dbReference type="CDD" id="cd05233">
    <property type="entry name" value="SDR_c"/>
    <property type="match status" value="1"/>
</dbReference>
<protein>
    <submittedName>
        <fullName evidence="4">SDR family oxidoreductase</fullName>
    </submittedName>
</protein>
<dbReference type="SMART" id="SM00822">
    <property type="entry name" value="PKS_KR"/>
    <property type="match status" value="1"/>
</dbReference>
<dbReference type="Pfam" id="PF13561">
    <property type="entry name" value="adh_short_C2"/>
    <property type="match status" value="1"/>
</dbReference>
<dbReference type="GO" id="GO:0016491">
    <property type="term" value="F:oxidoreductase activity"/>
    <property type="evidence" value="ECO:0007669"/>
    <property type="project" value="UniProtKB-KW"/>
</dbReference>
<accession>A0A4T3F4U5</accession>